<protein>
    <submittedName>
        <fullName evidence="1">Uncharacterized protein</fullName>
    </submittedName>
</protein>
<name>A0ABM1ZAA1_AEDAL</name>
<dbReference type="GeneID" id="109405431"/>
<evidence type="ECO:0000313" key="2">
    <source>
        <dbReference type="Proteomes" id="UP000069940"/>
    </source>
</evidence>
<dbReference type="RefSeq" id="XP_062703102.1">
    <property type="nucleotide sequence ID" value="XM_062847118.1"/>
</dbReference>
<evidence type="ECO:0000313" key="1">
    <source>
        <dbReference type="EnsemblMetazoa" id="AALFPA23_016551.P24157"/>
    </source>
</evidence>
<dbReference type="Proteomes" id="UP000069940">
    <property type="component" value="Unassembled WGS sequence"/>
</dbReference>
<reference evidence="2" key="1">
    <citation type="journal article" date="2015" name="Proc. Natl. Acad. Sci. U.S.A.">
        <title>Genome sequence of the Asian Tiger mosquito, Aedes albopictus, reveals insights into its biology, genetics, and evolution.</title>
        <authorList>
            <person name="Chen X.G."/>
            <person name="Jiang X."/>
            <person name="Gu J."/>
            <person name="Xu M."/>
            <person name="Wu Y."/>
            <person name="Deng Y."/>
            <person name="Zhang C."/>
            <person name="Bonizzoni M."/>
            <person name="Dermauw W."/>
            <person name="Vontas J."/>
            <person name="Armbruster P."/>
            <person name="Huang X."/>
            <person name="Yang Y."/>
            <person name="Zhang H."/>
            <person name="He W."/>
            <person name="Peng H."/>
            <person name="Liu Y."/>
            <person name="Wu K."/>
            <person name="Chen J."/>
            <person name="Lirakis M."/>
            <person name="Topalis P."/>
            <person name="Van Leeuwen T."/>
            <person name="Hall A.B."/>
            <person name="Jiang X."/>
            <person name="Thorpe C."/>
            <person name="Mueller R.L."/>
            <person name="Sun C."/>
            <person name="Waterhouse R.M."/>
            <person name="Yan G."/>
            <person name="Tu Z.J."/>
            <person name="Fang X."/>
            <person name="James A.A."/>
        </authorList>
    </citation>
    <scope>NUCLEOTIDE SEQUENCE [LARGE SCALE GENOMIC DNA]</scope>
    <source>
        <strain evidence="2">Foshan</strain>
    </source>
</reference>
<accession>A0ABM1ZAA1</accession>
<sequence>MDDLLCRCLIYQRKVTEPNSTTMDDENALLLERATGLIKCCKLPRLTHSIDEAQLKPDTFRSFMAILDETLPKVFDLLAQYENQLLGYDEFNRENLEFQVNLVLVVAEQLQLPGEIYDFQTENVAYRERLVELYQNGQLERILTKEGDGSERLLKRIWEHFQKVLQGKEWMYHPGDVVAFVRICELLYGNMSEKPSELPQSVASFVLAVGISLVEHHDPEYEILGLKLFNVLLNERHRSMIKESNIHEVVFQNSFRLSAKAKSERFLRELWACIFQYVKMTATDQAEFGDWSKLDDVVEALLEALTFESNLALSSILLLYLLKVLSLDLRNFLIDDLDDVQAVDSRCHLYEPVLEQLRKYCALEFRNRRFYRWHKRLVAMIPFELEKACGGTRECGKYMHGVNLLFVLAVFPIEPEAVGFLPDKQSALLDFMIAFKRHMRDQYGRIQSLTGKCDFLHSLKASVSCDKSITVFCRSVAQHYFPPDRQDFWNVVGTAVDGSEEGSYQEDRIFYECLKELQTRLQ</sequence>
<organism evidence="1 2">
    <name type="scientific">Aedes albopictus</name>
    <name type="common">Asian tiger mosquito</name>
    <name type="synonym">Stegomyia albopicta</name>
    <dbReference type="NCBI Taxonomy" id="7160"/>
    <lineage>
        <taxon>Eukaryota</taxon>
        <taxon>Metazoa</taxon>
        <taxon>Ecdysozoa</taxon>
        <taxon>Arthropoda</taxon>
        <taxon>Hexapoda</taxon>
        <taxon>Insecta</taxon>
        <taxon>Pterygota</taxon>
        <taxon>Neoptera</taxon>
        <taxon>Endopterygota</taxon>
        <taxon>Diptera</taxon>
        <taxon>Nematocera</taxon>
        <taxon>Culicoidea</taxon>
        <taxon>Culicidae</taxon>
        <taxon>Culicinae</taxon>
        <taxon>Aedini</taxon>
        <taxon>Aedes</taxon>
        <taxon>Stegomyia</taxon>
    </lineage>
</organism>
<reference evidence="1" key="2">
    <citation type="submission" date="2025-05" db="UniProtKB">
        <authorList>
            <consortium name="EnsemblMetazoa"/>
        </authorList>
    </citation>
    <scope>IDENTIFICATION</scope>
    <source>
        <strain evidence="1">Foshan</strain>
    </source>
</reference>
<proteinExistence type="predicted"/>
<keyword evidence="2" id="KW-1185">Reference proteome</keyword>
<dbReference type="EnsemblMetazoa" id="AALFPA23_016551.R24157">
    <property type="protein sequence ID" value="AALFPA23_016551.P24157"/>
    <property type="gene ID" value="AALFPA23_016551"/>
</dbReference>